<feature type="compositionally biased region" description="Basic and acidic residues" evidence="1">
    <location>
        <begin position="170"/>
        <end position="191"/>
    </location>
</feature>
<dbReference type="InterPro" id="IPR032693">
    <property type="entry name" value="YtkA-like_dom"/>
</dbReference>
<name>A0A5D4MDH0_9BACI</name>
<feature type="domain" description="YtkA-like" evidence="2">
    <location>
        <begin position="188"/>
        <end position="267"/>
    </location>
</feature>
<dbReference type="PANTHER" id="PTHR37947:SF1">
    <property type="entry name" value="BLL2462 PROTEIN"/>
    <property type="match status" value="1"/>
</dbReference>
<dbReference type="InterPro" id="IPR013783">
    <property type="entry name" value="Ig-like_fold"/>
</dbReference>
<evidence type="ECO:0000313" key="4">
    <source>
        <dbReference type="Proteomes" id="UP000325182"/>
    </source>
</evidence>
<dbReference type="EMBL" id="VTEG01000005">
    <property type="protein sequence ID" value="TYR99497.1"/>
    <property type="molecule type" value="Genomic_DNA"/>
</dbReference>
<feature type="region of interest" description="Disordered" evidence="1">
    <location>
        <begin position="169"/>
        <end position="191"/>
    </location>
</feature>
<dbReference type="PANTHER" id="PTHR37947">
    <property type="entry name" value="BLL2462 PROTEIN"/>
    <property type="match status" value="1"/>
</dbReference>
<evidence type="ECO:0000259" key="2">
    <source>
        <dbReference type="Pfam" id="PF13115"/>
    </source>
</evidence>
<reference evidence="3 4" key="1">
    <citation type="submission" date="2019-08" db="EMBL/GenBank/DDBJ databases">
        <title>Bacillus genomes from the desert of Cuatro Cienegas, Coahuila.</title>
        <authorList>
            <person name="Olmedo-Alvarez G."/>
        </authorList>
    </citation>
    <scope>NUCLEOTIDE SEQUENCE [LARGE SCALE GENOMIC DNA]</scope>
    <source>
        <strain evidence="3 4">CH128b_4D</strain>
    </source>
</reference>
<evidence type="ECO:0000256" key="1">
    <source>
        <dbReference type="SAM" id="MobiDB-lite"/>
    </source>
</evidence>
<dbReference type="AlphaFoldDB" id="A0A5D4MDH0"/>
<dbReference type="Proteomes" id="UP000325182">
    <property type="component" value="Unassembled WGS sequence"/>
</dbReference>
<evidence type="ECO:0000313" key="3">
    <source>
        <dbReference type="EMBL" id="TYR99497.1"/>
    </source>
</evidence>
<dbReference type="Pfam" id="PF13115">
    <property type="entry name" value="YtkA"/>
    <property type="match status" value="2"/>
</dbReference>
<accession>A0A5D4MDH0</accession>
<sequence>MFKNCNNCPILMEESTVTLVRKKEITRRKIYMRKLFLLMISILLLGACGSQENNHEDHGDGQSGGEGELTAISADLTVPETAEPGEAVEFRTHVTQGEQNITDAAEVEYEIWQEGQKEESEMIEAENHEDGTYTAEKTFDEDGVYHVQVHVTARDMHTMPKKQIAVGDAEMTHDHESHSSAEGDHDHGHSEVSFHLTKPEAIKQGTIELTAQLEKEGEPLKGADIRFEVWLEGSEDHAWVETEESEAGSYKGNVEFADPGLYHITIHAENDEGLHEHSEEEIIVE</sequence>
<comment type="caution">
    <text evidence="3">The sequence shown here is derived from an EMBL/GenBank/DDBJ whole genome shotgun (WGS) entry which is preliminary data.</text>
</comment>
<organism evidence="3 4">
    <name type="scientific">Rossellomorea vietnamensis</name>
    <dbReference type="NCBI Taxonomy" id="218284"/>
    <lineage>
        <taxon>Bacteria</taxon>
        <taxon>Bacillati</taxon>
        <taxon>Bacillota</taxon>
        <taxon>Bacilli</taxon>
        <taxon>Bacillales</taxon>
        <taxon>Bacillaceae</taxon>
        <taxon>Rossellomorea</taxon>
    </lineage>
</organism>
<proteinExistence type="predicted"/>
<gene>
    <name evidence="3" type="ORF">FZC84_09660</name>
</gene>
<feature type="domain" description="YtkA-like" evidence="2">
    <location>
        <begin position="70"/>
        <end position="150"/>
    </location>
</feature>
<dbReference type="Gene3D" id="2.60.40.10">
    <property type="entry name" value="Immunoglobulins"/>
    <property type="match status" value="1"/>
</dbReference>
<protein>
    <submittedName>
        <fullName evidence="3">FixH family protein</fullName>
    </submittedName>
</protein>